<proteinExistence type="predicted"/>
<feature type="non-terminal residue" evidence="1">
    <location>
        <position position="80"/>
    </location>
</feature>
<reference evidence="1" key="1">
    <citation type="journal article" date="2014" name="Front. Microbiol.">
        <title>High frequency of phylogenetically diverse reductive dehalogenase-homologous genes in deep subseafloor sedimentary metagenomes.</title>
        <authorList>
            <person name="Kawai M."/>
            <person name="Futagami T."/>
            <person name="Toyoda A."/>
            <person name="Takaki Y."/>
            <person name="Nishi S."/>
            <person name="Hori S."/>
            <person name="Arai W."/>
            <person name="Tsubouchi T."/>
            <person name="Morono Y."/>
            <person name="Uchiyama I."/>
            <person name="Ito T."/>
            <person name="Fujiyama A."/>
            <person name="Inagaki F."/>
            <person name="Takami H."/>
        </authorList>
    </citation>
    <scope>NUCLEOTIDE SEQUENCE</scope>
    <source>
        <strain evidence="1">Expedition CK06-06</strain>
    </source>
</reference>
<gene>
    <name evidence="1" type="ORF">S01H1_39783</name>
</gene>
<sequence length="80" mass="8806">MCARKRSWEQESLSFGDVLNFSRKMLSLAKDARDLGEAAGVPRGSLRSLASLLLDIEDGVKTQTGTGLTEKMQEYLTTLI</sequence>
<dbReference type="EMBL" id="BARS01025143">
    <property type="protein sequence ID" value="GAG01040.1"/>
    <property type="molecule type" value="Genomic_DNA"/>
</dbReference>
<name>X0U656_9ZZZZ</name>
<accession>X0U656</accession>
<comment type="caution">
    <text evidence="1">The sequence shown here is derived from an EMBL/GenBank/DDBJ whole genome shotgun (WGS) entry which is preliminary data.</text>
</comment>
<evidence type="ECO:0000313" key="1">
    <source>
        <dbReference type="EMBL" id="GAG01040.1"/>
    </source>
</evidence>
<protein>
    <submittedName>
        <fullName evidence="1">Uncharacterized protein</fullName>
    </submittedName>
</protein>
<organism evidence="1">
    <name type="scientific">marine sediment metagenome</name>
    <dbReference type="NCBI Taxonomy" id="412755"/>
    <lineage>
        <taxon>unclassified sequences</taxon>
        <taxon>metagenomes</taxon>
        <taxon>ecological metagenomes</taxon>
    </lineage>
</organism>
<dbReference type="AlphaFoldDB" id="X0U656"/>